<keyword evidence="7" id="KW-0413">Isomerase</keyword>
<dbReference type="GO" id="GO:0043590">
    <property type="term" value="C:bacterial nucleoid"/>
    <property type="evidence" value="ECO:0007669"/>
    <property type="project" value="TreeGrafter"/>
</dbReference>
<dbReference type="Pfam" id="PF00270">
    <property type="entry name" value="DEAD"/>
    <property type="match status" value="1"/>
</dbReference>
<name>A0A0A1VNL5_MICAE</name>
<dbReference type="PANTHER" id="PTHR13710">
    <property type="entry name" value="DNA HELICASE RECQ FAMILY MEMBER"/>
    <property type="match status" value="1"/>
</dbReference>
<dbReference type="PROSITE" id="PS51194">
    <property type="entry name" value="HELICASE_CTER"/>
    <property type="match status" value="1"/>
</dbReference>
<dbReference type="GO" id="GO:0005524">
    <property type="term" value="F:ATP binding"/>
    <property type="evidence" value="ECO:0007669"/>
    <property type="project" value="UniProtKB-KW"/>
</dbReference>
<dbReference type="PANTHER" id="PTHR13710:SF105">
    <property type="entry name" value="ATP-DEPENDENT DNA HELICASE Q1"/>
    <property type="match status" value="1"/>
</dbReference>
<dbReference type="RefSeq" id="WP_045356102.1">
    <property type="nucleotide sequence ID" value="NZ_BBPA01000002.1"/>
</dbReference>
<keyword evidence="4 12" id="KW-0347">Helicase</keyword>
<evidence type="ECO:0000256" key="5">
    <source>
        <dbReference type="ARBA" id="ARBA00022840"/>
    </source>
</evidence>
<evidence type="ECO:0000259" key="11">
    <source>
        <dbReference type="PROSITE" id="PS51194"/>
    </source>
</evidence>
<dbReference type="PROSITE" id="PS51192">
    <property type="entry name" value="HELICASE_ATP_BIND_1"/>
    <property type="match status" value="1"/>
</dbReference>
<dbReference type="InterPro" id="IPR004589">
    <property type="entry name" value="DNA_helicase_ATP-dep_RecQ"/>
</dbReference>
<dbReference type="Pfam" id="PF00271">
    <property type="entry name" value="Helicase_C"/>
    <property type="match status" value="1"/>
</dbReference>
<evidence type="ECO:0000256" key="9">
    <source>
        <dbReference type="ARBA" id="ARBA00034808"/>
    </source>
</evidence>
<dbReference type="GO" id="GO:0005737">
    <property type="term" value="C:cytoplasm"/>
    <property type="evidence" value="ECO:0007669"/>
    <property type="project" value="TreeGrafter"/>
</dbReference>
<evidence type="ECO:0000256" key="2">
    <source>
        <dbReference type="ARBA" id="ARBA00022741"/>
    </source>
</evidence>
<protein>
    <recommendedName>
        <fullName evidence="9">DNA 3'-5' helicase</fullName>
        <ecNumber evidence="9">5.6.2.4</ecNumber>
    </recommendedName>
</protein>
<evidence type="ECO:0000256" key="7">
    <source>
        <dbReference type="ARBA" id="ARBA00023235"/>
    </source>
</evidence>
<dbReference type="SMART" id="SM00490">
    <property type="entry name" value="HELICc"/>
    <property type="match status" value="1"/>
</dbReference>
<feature type="domain" description="Helicase C-terminal" evidence="11">
    <location>
        <begin position="231"/>
        <end position="392"/>
    </location>
</feature>
<evidence type="ECO:0000259" key="10">
    <source>
        <dbReference type="PROSITE" id="PS51192"/>
    </source>
</evidence>
<gene>
    <name evidence="12" type="ORF">N44_00596</name>
</gene>
<dbReference type="GO" id="GO:0003677">
    <property type="term" value="F:DNA binding"/>
    <property type="evidence" value="ECO:0007669"/>
    <property type="project" value="UniProtKB-KW"/>
</dbReference>
<comment type="similarity">
    <text evidence="1">Belongs to the helicase family. RecQ subfamily.</text>
</comment>
<dbReference type="InterPro" id="IPR027417">
    <property type="entry name" value="P-loop_NTPase"/>
</dbReference>
<dbReference type="CDD" id="cd17920">
    <property type="entry name" value="DEXHc_RecQ"/>
    <property type="match status" value="1"/>
</dbReference>
<keyword evidence="5" id="KW-0067">ATP-binding</keyword>
<organism evidence="12 13">
    <name type="scientific">Microcystis aeruginosa NIES-44</name>
    <dbReference type="NCBI Taxonomy" id="449439"/>
    <lineage>
        <taxon>Bacteria</taxon>
        <taxon>Bacillati</taxon>
        <taxon>Cyanobacteriota</taxon>
        <taxon>Cyanophyceae</taxon>
        <taxon>Oscillatoriophycideae</taxon>
        <taxon>Chroococcales</taxon>
        <taxon>Microcystaceae</taxon>
        <taxon>Microcystis</taxon>
    </lineage>
</organism>
<comment type="caution">
    <text evidence="12">The sequence shown here is derived from an EMBL/GenBank/DDBJ whole genome shotgun (WGS) entry which is preliminary data.</text>
</comment>
<dbReference type="GO" id="GO:0030894">
    <property type="term" value="C:replisome"/>
    <property type="evidence" value="ECO:0007669"/>
    <property type="project" value="TreeGrafter"/>
</dbReference>
<evidence type="ECO:0000256" key="3">
    <source>
        <dbReference type="ARBA" id="ARBA00022801"/>
    </source>
</evidence>
<keyword evidence="2" id="KW-0547">Nucleotide-binding</keyword>
<keyword evidence="6" id="KW-0238">DNA-binding</keyword>
<dbReference type="Proteomes" id="UP000030321">
    <property type="component" value="Unassembled WGS sequence"/>
</dbReference>
<dbReference type="EC" id="5.6.2.4" evidence="9"/>
<evidence type="ECO:0000256" key="1">
    <source>
        <dbReference type="ARBA" id="ARBA00005446"/>
    </source>
</evidence>
<evidence type="ECO:0000256" key="4">
    <source>
        <dbReference type="ARBA" id="ARBA00022806"/>
    </source>
</evidence>
<reference evidence="13" key="1">
    <citation type="journal article" date="2015" name="Genome">
        <title>Whole Genome Sequence of the Non-Microcystin-Producing Microcystis aeruginosa Strain NIES-44.</title>
        <authorList>
            <person name="Okano K."/>
            <person name="Miyata N."/>
            <person name="Ozaki Y."/>
        </authorList>
    </citation>
    <scope>NUCLEOTIDE SEQUENCE [LARGE SCALE GENOMIC DNA]</scope>
    <source>
        <strain evidence="13">NIES-44</strain>
    </source>
</reference>
<dbReference type="GO" id="GO:0016787">
    <property type="term" value="F:hydrolase activity"/>
    <property type="evidence" value="ECO:0007669"/>
    <property type="project" value="UniProtKB-KW"/>
</dbReference>
<dbReference type="EMBL" id="BBPA01000002">
    <property type="protein sequence ID" value="GAL91227.1"/>
    <property type="molecule type" value="Genomic_DNA"/>
</dbReference>
<dbReference type="SUPFAM" id="SSF52540">
    <property type="entry name" value="P-loop containing nucleoside triphosphate hydrolases"/>
    <property type="match status" value="1"/>
</dbReference>
<dbReference type="GO" id="GO:0009378">
    <property type="term" value="F:four-way junction helicase activity"/>
    <property type="evidence" value="ECO:0007669"/>
    <property type="project" value="TreeGrafter"/>
</dbReference>
<proteinExistence type="inferred from homology"/>
<dbReference type="GO" id="GO:0006281">
    <property type="term" value="P:DNA repair"/>
    <property type="evidence" value="ECO:0007669"/>
    <property type="project" value="TreeGrafter"/>
</dbReference>
<dbReference type="GO" id="GO:0043138">
    <property type="term" value="F:3'-5' DNA helicase activity"/>
    <property type="evidence" value="ECO:0007669"/>
    <property type="project" value="UniProtKB-EC"/>
</dbReference>
<evidence type="ECO:0000313" key="13">
    <source>
        <dbReference type="Proteomes" id="UP000030321"/>
    </source>
</evidence>
<dbReference type="InterPro" id="IPR014001">
    <property type="entry name" value="Helicase_ATP-bd"/>
</dbReference>
<dbReference type="GO" id="GO:0006310">
    <property type="term" value="P:DNA recombination"/>
    <property type="evidence" value="ECO:0007669"/>
    <property type="project" value="InterPro"/>
</dbReference>
<comment type="catalytic activity">
    <reaction evidence="8">
        <text>Couples ATP hydrolysis with the unwinding of duplex DNA by translocating in the 3'-5' direction.</text>
        <dbReference type="EC" id="5.6.2.4"/>
    </reaction>
</comment>
<dbReference type="SMART" id="SM00487">
    <property type="entry name" value="DEXDc"/>
    <property type="match status" value="1"/>
</dbReference>
<dbReference type="NCBIfam" id="TIGR00614">
    <property type="entry name" value="recQ_fam"/>
    <property type="match status" value="1"/>
</dbReference>
<accession>A0A0A1VNL5</accession>
<dbReference type="InterPro" id="IPR001650">
    <property type="entry name" value="Helicase_C-like"/>
</dbReference>
<dbReference type="Gene3D" id="3.40.50.300">
    <property type="entry name" value="P-loop containing nucleotide triphosphate hydrolases"/>
    <property type="match status" value="2"/>
</dbReference>
<dbReference type="InterPro" id="IPR011545">
    <property type="entry name" value="DEAD/DEAH_box_helicase_dom"/>
</dbReference>
<evidence type="ECO:0000256" key="8">
    <source>
        <dbReference type="ARBA" id="ARBA00034617"/>
    </source>
</evidence>
<evidence type="ECO:0000256" key="6">
    <source>
        <dbReference type="ARBA" id="ARBA00023125"/>
    </source>
</evidence>
<sequence>MSSQYPESIQTIFQKIWGYDSFRFPQQEIIETILAAKDALIVMPTGFGKSICFQLPALLKTGLTLVISPLVALMENQVEELLARKLPVALIHHEIPRQQRKKTLDAIADQTLRLLYLSPETLLSPPLWSKLTLPHVKINALILDEAHCLTQWGDNFRPAYRRLGAVRPALLQSKPAGSQIAIAAFTATANPATRETLTRVLQLEKPQLFLINPYRQNLDLSTKICISPGCRRHQLLNFLTGQPRQSGLIYTRSRRHSENLAAWLQSLHYRTSAYHAGLSPFQRREIEQNWLRGDLTFVVCTSAFGMGINKPDVRWVVHYQPPALLSEYLQEIGRGGRDGGKMQALTLISEPTGWLDNSDKNQQKFFNSQQERQYRQAWQILAQIPLEGKVEAISAEFPDGALILSLLHSLDRLEWLDPFHYRLIYRHNSAKMTFKPRNEIFPYLYTRRCRWHFLLNAFGFQENADNFRCGHCDNCRRNRPLVS</sequence>
<evidence type="ECO:0000313" key="12">
    <source>
        <dbReference type="EMBL" id="GAL91227.1"/>
    </source>
</evidence>
<keyword evidence="3" id="KW-0378">Hydrolase</keyword>
<feature type="domain" description="Helicase ATP-binding" evidence="10">
    <location>
        <begin position="30"/>
        <end position="207"/>
    </location>
</feature>
<dbReference type="AlphaFoldDB" id="A0A0A1VNL5"/>